<name>A0A166E6Z5_9AGAM</name>
<dbReference type="EMBL" id="KV417604">
    <property type="protein sequence ID" value="KZP15456.1"/>
    <property type="molecule type" value="Genomic_DNA"/>
</dbReference>
<proteinExistence type="predicted"/>
<organism evidence="2 3">
    <name type="scientific">Athelia psychrophila</name>
    <dbReference type="NCBI Taxonomy" id="1759441"/>
    <lineage>
        <taxon>Eukaryota</taxon>
        <taxon>Fungi</taxon>
        <taxon>Dikarya</taxon>
        <taxon>Basidiomycota</taxon>
        <taxon>Agaricomycotina</taxon>
        <taxon>Agaricomycetes</taxon>
        <taxon>Agaricomycetidae</taxon>
        <taxon>Atheliales</taxon>
        <taxon>Atheliaceae</taxon>
        <taxon>Athelia</taxon>
    </lineage>
</organism>
<sequence>MTITLQAARAANAAYAPVSRPVALFFGGTSGIGHATAAAFARYTKGDAHIIIVGRNRLAAESIIAEFPKAPTSKYEFVECDGTLMKNVQHTTTGLLATLPKLNYLFATAGYLTLKGRDETNEGLDRKLALNYYARWKFANDLMPLLRKSKDAGEDAKFTSVLSAGYGGPIDLEDLGLKKGYTLRSALIAAVTYNDLMIESLAEQHPDMAFTHMYPGGVRTPLMMPTSSWLKPLYPLLFALAYPITVSMSESAEYMLHALFSGENGAFRRGAKGELLKNSGAGYFSSEEAKRKVWEHTKEVTTVI</sequence>
<evidence type="ECO:0000256" key="1">
    <source>
        <dbReference type="ARBA" id="ARBA00023002"/>
    </source>
</evidence>
<keyword evidence="1" id="KW-0560">Oxidoreductase</keyword>
<reference evidence="2 3" key="1">
    <citation type="journal article" date="2016" name="Mol. Biol. Evol.">
        <title>Comparative Genomics of Early-Diverging Mushroom-Forming Fungi Provides Insights into the Origins of Lignocellulose Decay Capabilities.</title>
        <authorList>
            <person name="Nagy L.G."/>
            <person name="Riley R."/>
            <person name="Tritt A."/>
            <person name="Adam C."/>
            <person name="Daum C."/>
            <person name="Floudas D."/>
            <person name="Sun H."/>
            <person name="Yadav J.S."/>
            <person name="Pangilinan J."/>
            <person name="Larsson K.H."/>
            <person name="Matsuura K."/>
            <person name="Barry K."/>
            <person name="Labutti K."/>
            <person name="Kuo R."/>
            <person name="Ohm R.A."/>
            <person name="Bhattacharya S.S."/>
            <person name="Shirouzu T."/>
            <person name="Yoshinaga Y."/>
            <person name="Martin F.M."/>
            <person name="Grigoriev I.V."/>
            <person name="Hibbett D.S."/>
        </authorList>
    </citation>
    <scope>NUCLEOTIDE SEQUENCE [LARGE SCALE GENOMIC DNA]</scope>
    <source>
        <strain evidence="2 3">CBS 109695</strain>
    </source>
</reference>
<protein>
    <submittedName>
        <fullName evidence="2">NAD(P)-binding protein</fullName>
    </submittedName>
</protein>
<gene>
    <name evidence="2" type="ORF">FIBSPDRAFT_750152</name>
</gene>
<dbReference type="PANTHER" id="PTHR47534">
    <property type="entry name" value="YALI0E05731P"/>
    <property type="match status" value="1"/>
</dbReference>
<dbReference type="OrthoDB" id="2898509at2759"/>
<accession>A0A166E6Z5</accession>
<dbReference type="GO" id="GO:0016491">
    <property type="term" value="F:oxidoreductase activity"/>
    <property type="evidence" value="ECO:0007669"/>
    <property type="project" value="UniProtKB-KW"/>
</dbReference>
<dbReference type="SUPFAM" id="SSF51735">
    <property type="entry name" value="NAD(P)-binding Rossmann-fold domains"/>
    <property type="match status" value="1"/>
</dbReference>
<dbReference type="Gene3D" id="3.40.50.720">
    <property type="entry name" value="NAD(P)-binding Rossmann-like Domain"/>
    <property type="match status" value="1"/>
</dbReference>
<dbReference type="InterPro" id="IPR036291">
    <property type="entry name" value="NAD(P)-bd_dom_sf"/>
</dbReference>
<dbReference type="STRING" id="436010.A0A166E6Z5"/>
<dbReference type="AlphaFoldDB" id="A0A166E6Z5"/>
<evidence type="ECO:0000313" key="3">
    <source>
        <dbReference type="Proteomes" id="UP000076532"/>
    </source>
</evidence>
<dbReference type="Proteomes" id="UP000076532">
    <property type="component" value="Unassembled WGS sequence"/>
</dbReference>
<dbReference type="PANTHER" id="PTHR47534:SF3">
    <property type="entry name" value="ALCOHOL DEHYDROGENASE-LIKE C-TERMINAL DOMAIN-CONTAINING PROTEIN"/>
    <property type="match status" value="1"/>
</dbReference>
<evidence type="ECO:0000313" key="2">
    <source>
        <dbReference type="EMBL" id="KZP15456.1"/>
    </source>
</evidence>
<dbReference type="Pfam" id="PF00106">
    <property type="entry name" value="adh_short"/>
    <property type="match status" value="1"/>
</dbReference>
<dbReference type="InterPro" id="IPR002347">
    <property type="entry name" value="SDR_fam"/>
</dbReference>
<dbReference type="InterPro" id="IPR052228">
    <property type="entry name" value="Sec_Metab_Biosynth_Oxidored"/>
</dbReference>
<keyword evidence="3" id="KW-1185">Reference proteome</keyword>